<dbReference type="InterPro" id="IPR003171">
    <property type="entry name" value="Mehydrof_redctse-like"/>
</dbReference>
<dbReference type="GO" id="GO:0009086">
    <property type="term" value="P:methionine biosynthetic process"/>
    <property type="evidence" value="ECO:0007669"/>
    <property type="project" value="TreeGrafter"/>
</dbReference>
<reference evidence="9 10" key="1">
    <citation type="journal article" date="2015" name="Microbiome">
        <title>Genomic resolution of linkages in carbon, nitrogen, and sulfur cycling among widespread estuary sediment bacteria.</title>
        <authorList>
            <person name="Baker B.J."/>
            <person name="Lazar C.S."/>
            <person name="Teske A.P."/>
            <person name="Dick G.J."/>
        </authorList>
    </citation>
    <scope>NUCLEOTIDE SEQUENCE [LARGE SCALE GENOMIC DNA]</scope>
    <source>
        <strain evidence="9">DG_56</strain>
    </source>
</reference>
<evidence type="ECO:0000313" key="9">
    <source>
        <dbReference type="EMBL" id="KPJ62116.1"/>
    </source>
</evidence>
<dbReference type="GO" id="GO:0106312">
    <property type="term" value="F:methylenetetrahydrofolate reductase (NADH) activity"/>
    <property type="evidence" value="ECO:0007669"/>
    <property type="project" value="UniProtKB-EC"/>
</dbReference>
<dbReference type="PANTHER" id="PTHR45754">
    <property type="entry name" value="METHYLENETETRAHYDROFOLATE REDUCTASE"/>
    <property type="match status" value="1"/>
</dbReference>
<feature type="non-terminal residue" evidence="9">
    <location>
        <position position="171"/>
    </location>
</feature>
<dbReference type="Gene3D" id="3.20.20.220">
    <property type="match status" value="1"/>
</dbReference>
<dbReference type="GO" id="GO:0035999">
    <property type="term" value="P:tetrahydrofolate interconversion"/>
    <property type="evidence" value="ECO:0007669"/>
    <property type="project" value="UniProtKB-UniPathway"/>
</dbReference>
<dbReference type="GO" id="GO:0071949">
    <property type="term" value="F:FAD binding"/>
    <property type="evidence" value="ECO:0007669"/>
    <property type="project" value="TreeGrafter"/>
</dbReference>
<dbReference type="Proteomes" id="UP000052020">
    <property type="component" value="Unassembled WGS sequence"/>
</dbReference>
<keyword evidence="6 8" id="KW-0560">Oxidoreductase</keyword>
<comment type="catalytic activity">
    <reaction evidence="7">
        <text>(6S)-5-methyl-5,6,7,8-tetrahydrofolate + NAD(+) = (6R)-5,10-methylene-5,6,7,8-tetrahydrofolate + NADH + H(+)</text>
        <dbReference type="Rhea" id="RHEA:19821"/>
        <dbReference type="ChEBI" id="CHEBI:15378"/>
        <dbReference type="ChEBI" id="CHEBI:15636"/>
        <dbReference type="ChEBI" id="CHEBI:18608"/>
        <dbReference type="ChEBI" id="CHEBI:57540"/>
        <dbReference type="ChEBI" id="CHEBI:57945"/>
        <dbReference type="EC" id="1.5.1.54"/>
    </reaction>
    <physiologicalReaction direction="right-to-left" evidence="7">
        <dbReference type="Rhea" id="RHEA:19823"/>
    </physiologicalReaction>
</comment>
<comment type="similarity">
    <text evidence="3 8">Belongs to the methylenetetrahydrofolate reductase family.</text>
</comment>
<evidence type="ECO:0000313" key="10">
    <source>
        <dbReference type="Proteomes" id="UP000052020"/>
    </source>
</evidence>
<dbReference type="PANTHER" id="PTHR45754:SF3">
    <property type="entry name" value="METHYLENETETRAHYDROFOLATE REDUCTASE (NADPH)"/>
    <property type="match status" value="1"/>
</dbReference>
<dbReference type="SUPFAM" id="SSF51730">
    <property type="entry name" value="FAD-linked oxidoreductase"/>
    <property type="match status" value="1"/>
</dbReference>
<evidence type="ECO:0000256" key="7">
    <source>
        <dbReference type="ARBA" id="ARBA00048628"/>
    </source>
</evidence>
<proteinExistence type="inferred from homology"/>
<evidence type="ECO:0000256" key="6">
    <source>
        <dbReference type="ARBA" id="ARBA00023002"/>
    </source>
</evidence>
<evidence type="ECO:0000256" key="8">
    <source>
        <dbReference type="RuleBase" id="RU003862"/>
    </source>
</evidence>
<organism evidence="9 10">
    <name type="scientific">candidate division KD3-62 bacterium DG_56</name>
    <dbReference type="NCBI Taxonomy" id="1704032"/>
    <lineage>
        <taxon>Bacteria</taxon>
        <taxon>candidate division KD3-62</taxon>
    </lineage>
</organism>
<comment type="pathway">
    <text evidence="2 8">One-carbon metabolism; tetrahydrofolate interconversion.</text>
</comment>
<name>A0A0S7XID4_9BACT</name>
<evidence type="ECO:0000256" key="2">
    <source>
        <dbReference type="ARBA" id="ARBA00004777"/>
    </source>
</evidence>
<evidence type="ECO:0000256" key="5">
    <source>
        <dbReference type="ARBA" id="ARBA00022827"/>
    </source>
</evidence>
<dbReference type="Pfam" id="PF02219">
    <property type="entry name" value="MTHFR"/>
    <property type="match status" value="1"/>
</dbReference>
<dbReference type="AlphaFoldDB" id="A0A0S7XID4"/>
<comment type="caution">
    <text evidence="9">The sequence shown here is derived from an EMBL/GenBank/DDBJ whole genome shotgun (WGS) entry which is preliminary data.</text>
</comment>
<keyword evidence="5 8" id="KW-0274">FAD</keyword>
<keyword evidence="4 8" id="KW-0285">Flavoprotein</keyword>
<dbReference type="InterPro" id="IPR029041">
    <property type="entry name" value="FAD-linked_oxidoreductase-like"/>
</dbReference>
<protein>
    <recommendedName>
        <fullName evidence="8">Methylenetetrahydrofolate reductase</fullName>
    </recommendedName>
</protein>
<dbReference type="EMBL" id="LIZY01000131">
    <property type="protein sequence ID" value="KPJ62116.1"/>
    <property type="molecule type" value="Genomic_DNA"/>
</dbReference>
<comment type="cofactor">
    <cofactor evidence="1 8">
        <name>FAD</name>
        <dbReference type="ChEBI" id="CHEBI:57692"/>
    </cofactor>
</comment>
<evidence type="ECO:0000256" key="4">
    <source>
        <dbReference type="ARBA" id="ARBA00022630"/>
    </source>
</evidence>
<dbReference type="GO" id="GO:0005829">
    <property type="term" value="C:cytosol"/>
    <property type="evidence" value="ECO:0007669"/>
    <property type="project" value="TreeGrafter"/>
</dbReference>
<evidence type="ECO:0000256" key="1">
    <source>
        <dbReference type="ARBA" id="ARBA00001974"/>
    </source>
</evidence>
<gene>
    <name evidence="9" type="ORF">AMK68_05335</name>
</gene>
<accession>A0A0S7XID4</accession>
<evidence type="ECO:0000256" key="3">
    <source>
        <dbReference type="ARBA" id="ARBA00006743"/>
    </source>
</evidence>
<dbReference type="UniPathway" id="UPA00193"/>
<sequence length="171" mass="18351">MSELQQVVERGEFVITSEIGPPKGVDCSHALEEAATYFKGRAHAVNVTDNQSSVMRLGSMVVCHLLADRGLEPVFQMTCRDRNRLALQSDLLSAAALGIENVLALTGDHNRLGDHPGSMPVFDLDSITLLQAIGDLENGRDLSGAELEGDPPKFFPGAVVNPGAEPFEPEL</sequence>